<keyword evidence="3" id="KW-0560">Oxidoreductase</keyword>
<protein>
    <submittedName>
        <fullName evidence="6">Oxidoreductase</fullName>
    </submittedName>
</protein>
<comment type="caution">
    <text evidence="6">The sequence shown here is derived from an EMBL/GenBank/DDBJ whole genome shotgun (WGS) entry which is preliminary data.</text>
</comment>
<gene>
    <name evidence="6" type="ORF">KSZ_64990</name>
</gene>
<dbReference type="Proteomes" id="UP000635565">
    <property type="component" value="Unassembled WGS sequence"/>
</dbReference>
<dbReference type="EMBL" id="BNJJ01000025">
    <property type="protein sequence ID" value="GHO88493.1"/>
    <property type="molecule type" value="Genomic_DNA"/>
</dbReference>
<keyword evidence="4" id="KW-0503">Monooxygenase</keyword>
<dbReference type="RefSeq" id="WP_201366083.1">
    <property type="nucleotide sequence ID" value="NZ_BNJJ01000025.1"/>
</dbReference>
<dbReference type="Gene3D" id="3.50.50.60">
    <property type="entry name" value="FAD/NAD(P)-binding domain"/>
    <property type="match status" value="1"/>
</dbReference>
<dbReference type="PANTHER" id="PTHR47178">
    <property type="entry name" value="MONOOXYGENASE, FAD-BINDING"/>
    <property type="match status" value="1"/>
</dbReference>
<proteinExistence type="predicted"/>
<dbReference type="SUPFAM" id="SSF51905">
    <property type="entry name" value="FAD/NAD(P)-binding domain"/>
    <property type="match status" value="1"/>
</dbReference>
<reference evidence="6 7" key="1">
    <citation type="journal article" date="2021" name="Int. J. Syst. Evol. Microbiol.">
        <title>Reticulibacter mediterranei gen. nov., sp. nov., within the new family Reticulibacteraceae fam. nov., and Ktedonospora formicarum gen. nov., sp. nov., Ktedonobacter robiniae sp. nov., Dictyobacter formicarum sp. nov. and Dictyobacter arantiisoli sp. nov., belonging to the class Ktedonobacteria.</title>
        <authorList>
            <person name="Yabe S."/>
            <person name="Zheng Y."/>
            <person name="Wang C.M."/>
            <person name="Sakai Y."/>
            <person name="Abe K."/>
            <person name="Yokota A."/>
            <person name="Donadio S."/>
            <person name="Cavaletti L."/>
            <person name="Monciardini P."/>
        </authorList>
    </citation>
    <scope>NUCLEOTIDE SEQUENCE [LARGE SCALE GENOMIC DNA]</scope>
    <source>
        <strain evidence="6 7">SOSP1-9</strain>
    </source>
</reference>
<evidence type="ECO:0000256" key="4">
    <source>
        <dbReference type="ARBA" id="ARBA00023033"/>
    </source>
</evidence>
<dbReference type="InterPro" id="IPR036188">
    <property type="entry name" value="FAD/NAD-bd_sf"/>
</dbReference>
<organism evidence="6 7">
    <name type="scientific">Dictyobacter formicarum</name>
    <dbReference type="NCBI Taxonomy" id="2778368"/>
    <lineage>
        <taxon>Bacteria</taxon>
        <taxon>Bacillati</taxon>
        <taxon>Chloroflexota</taxon>
        <taxon>Ktedonobacteria</taxon>
        <taxon>Ktedonobacterales</taxon>
        <taxon>Dictyobacteraceae</taxon>
        <taxon>Dictyobacter</taxon>
    </lineage>
</organism>
<evidence type="ECO:0000256" key="2">
    <source>
        <dbReference type="ARBA" id="ARBA00022827"/>
    </source>
</evidence>
<evidence type="ECO:0000256" key="3">
    <source>
        <dbReference type="ARBA" id="ARBA00023002"/>
    </source>
</evidence>
<dbReference type="Pfam" id="PF01494">
    <property type="entry name" value="FAD_binding_3"/>
    <property type="match status" value="2"/>
</dbReference>
<evidence type="ECO:0000256" key="1">
    <source>
        <dbReference type="ARBA" id="ARBA00022630"/>
    </source>
</evidence>
<feature type="domain" description="FAD-binding" evidence="5">
    <location>
        <begin position="325"/>
        <end position="395"/>
    </location>
</feature>
<dbReference type="InterPro" id="IPR002938">
    <property type="entry name" value="FAD-bd"/>
</dbReference>
<keyword evidence="1" id="KW-0285">Flavoprotein</keyword>
<accession>A0ABQ3VSD5</accession>
<evidence type="ECO:0000313" key="6">
    <source>
        <dbReference type="EMBL" id="GHO88493.1"/>
    </source>
</evidence>
<name>A0ABQ3VSD5_9CHLR</name>
<dbReference type="PRINTS" id="PR00420">
    <property type="entry name" value="RNGMNOXGNASE"/>
</dbReference>
<keyword evidence="7" id="KW-1185">Reference proteome</keyword>
<dbReference type="PANTHER" id="PTHR47178:SF6">
    <property type="entry name" value="FAD-BINDING DOMAIN-CONTAINING PROTEIN"/>
    <property type="match status" value="1"/>
</dbReference>
<keyword evidence="2" id="KW-0274">FAD</keyword>
<sequence length="433" mass="47629">MSNNNFRVIIIGGGLGGLCLAQGLKKAGISVAVYERDRNRNERLQGYRIHIEAMGSCALHDCLPPHLFEAYLKTSGSAGTGLLMCDEQLKHLMAMPVNAAKQDDPLASSRSVSRITLRQVLLAELDEIVQFDKCYMHYQQNPDGSITAYFEDGTSATGELLVAADGGNSRVRQQFLPQAKRVETGASAIVGKVPLTPEVHELLVANQLDWATIVLGPRGRGFFSAVHDLSGNVSERIQGKIGANEDALIEEASALFENTNDYYFWSFLTRQKNYPQQGDLLRLPASELLKIAQEMTDNWHPALRHLISLTVQDTVIAIPLRIATQVEPWESQNITLLGDAIHSMPPTRGIGGNTALRDAQLLCQKLTVAAQQEKSLPEVLQEYVTEMLHYSFAAVKSSKQALDMIVMENQAGRAMTKTALRAVNLFTSRKKSA</sequence>
<evidence type="ECO:0000313" key="7">
    <source>
        <dbReference type="Proteomes" id="UP000635565"/>
    </source>
</evidence>
<feature type="domain" description="FAD-binding" evidence="5">
    <location>
        <begin position="7"/>
        <end position="54"/>
    </location>
</feature>
<evidence type="ECO:0000259" key="5">
    <source>
        <dbReference type="Pfam" id="PF01494"/>
    </source>
</evidence>